<comment type="caution">
    <text evidence="1">The sequence shown here is derived from an EMBL/GenBank/DDBJ whole genome shotgun (WGS) entry which is preliminary data.</text>
</comment>
<evidence type="ECO:0000313" key="1">
    <source>
        <dbReference type="EMBL" id="KAK7318594.1"/>
    </source>
</evidence>
<evidence type="ECO:0000313" key="2">
    <source>
        <dbReference type="Proteomes" id="UP001359559"/>
    </source>
</evidence>
<keyword evidence="2" id="KW-1185">Reference proteome</keyword>
<dbReference type="AlphaFoldDB" id="A0AAN9KMQ3"/>
<reference evidence="1 2" key="1">
    <citation type="submission" date="2024-01" db="EMBL/GenBank/DDBJ databases">
        <title>The genomes of 5 underutilized Papilionoideae crops provide insights into root nodulation and disease resistance.</title>
        <authorList>
            <person name="Yuan L."/>
        </authorList>
    </citation>
    <scope>NUCLEOTIDE SEQUENCE [LARGE SCALE GENOMIC DNA]</scope>
    <source>
        <strain evidence="1">LY-2023</strain>
        <tissue evidence="1">Leaf</tissue>
    </source>
</reference>
<dbReference type="Proteomes" id="UP001359559">
    <property type="component" value="Unassembled WGS sequence"/>
</dbReference>
<organism evidence="1 2">
    <name type="scientific">Clitoria ternatea</name>
    <name type="common">Butterfly pea</name>
    <dbReference type="NCBI Taxonomy" id="43366"/>
    <lineage>
        <taxon>Eukaryota</taxon>
        <taxon>Viridiplantae</taxon>
        <taxon>Streptophyta</taxon>
        <taxon>Embryophyta</taxon>
        <taxon>Tracheophyta</taxon>
        <taxon>Spermatophyta</taxon>
        <taxon>Magnoliopsida</taxon>
        <taxon>eudicotyledons</taxon>
        <taxon>Gunneridae</taxon>
        <taxon>Pentapetalae</taxon>
        <taxon>rosids</taxon>
        <taxon>fabids</taxon>
        <taxon>Fabales</taxon>
        <taxon>Fabaceae</taxon>
        <taxon>Papilionoideae</taxon>
        <taxon>50 kb inversion clade</taxon>
        <taxon>NPAAA clade</taxon>
        <taxon>indigoferoid/millettioid clade</taxon>
        <taxon>Phaseoleae</taxon>
        <taxon>Clitoria</taxon>
    </lineage>
</organism>
<protein>
    <submittedName>
        <fullName evidence="1">Uncharacterized protein</fullName>
    </submittedName>
</protein>
<proteinExistence type="predicted"/>
<name>A0AAN9KMQ3_CLITE</name>
<accession>A0AAN9KMQ3</accession>
<dbReference type="EMBL" id="JAYKXN010000001">
    <property type="protein sequence ID" value="KAK7318594.1"/>
    <property type="molecule type" value="Genomic_DNA"/>
</dbReference>
<gene>
    <name evidence="1" type="ORF">RJT34_03297</name>
</gene>
<sequence>MFPLSPSSEKQFIVTYLSKVEFGSWRVSVAVRNEGVHNKASSFPKLERSLIHPSPLLWVPVVNQPVTETQPLHFLFFNNINFPII</sequence>